<reference evidence="2 4" key="5">
    <citation type="journal article" date="2002" name="Genome Biol.">
        <title>Heterochromatic sequences in a Drosophila whole-genome shotgun assembly.</title>
        <authorList>
            <person name="Hoskins R.A."/>
            <person name="Smith C.D."/>
            <person name="Carlson J.W."/>
            <person name="Carvalho A.B."/>
            <person name="Halpern A."/>
            <person name="Kaminker J.S."/>
            <person name="Kennedy C."/>
            <person name="Mungall C.J."/>
            <person name="Sullivan B.A."/>
            <person name="Sutton G.G."/>
            <person name="Yasuhara J.C."/>
            <person name="Wakimoto B.T."/>
            <person name="Myers E.W."/>
            <person name="Celniker S.E."/>
            <person name="Rubin G.M."/>
            <person name="Karpen G.H."/>
        </authorList>
    </citation>
    <scope>NUCLEOTIDE SEQUENCE [LARGE SCALE GENOMIC DNA]</scope>
    <source>
        <strain evidence="4">Berkeley</strain>
    </source>
</reference>
<evidence type="ECO:0000313" key="4">
    <source>
        <dbReference type="Proteomes" id="UP000000803"/>
    </source>
</evidence>
<reference evidence="2 4" key="6">
    <citation type="journal article" date="2005" name="PLoS Comput. Biol.">
        <title>Combined evidence annotation of transposable elements in genome sequences.</title>
        <authorList>
            <person name="Quesneville H."/>
            <person name="Bergman C.M."/>
            <person name="Andrieu O."/>
            <person name="Autard D."/>
            <person name="Nouaud D."/>
            <person name="Ashburner M."/>
            <person name="Anxolabehere D."/>
        </authorList>
    </citation>
    <scope>NUCLEOTIDE SEQUENCE [LARGE SCALE GENOMIC DNA]</scope>
    <source>
        <strain evidence="4">Berkeley</strain>
    </source>
</reference>
<feature type="compositionally biased region" description="Low complexity" evidence="1">
    <location>
        <begin position="1434"/>
        <end position="1446"/>
    </location>
</feature>
<feature type="region of interest" description="Disordered" evidence="1">
    <location>
        <begin position="1002"/>
        <end position="1030"/>
    </location>
</feature>
<feature type="region of interest" description="Disordered" evidence="1">
    <location>
        <begin position="848"/>
        <end position="949"/>
    </location>
</feature>
<name>M9MRP8_DROME</name>
<dbReference type="RefSeq" id="NP_001189029.1">
    <property type="nucleotide sequence ID" value="NM_001202100.2"/>
</dbReference>
<dbReference type="OrthoDB" id="28894at2759"/>
<dbReference type="BioGRID-ORCS" id="38306">
    <property type="hits" value="0 hits in 1 CRISPR screen"/>
</dbReference>
<gene>
    <name evidence="2 3" type="primary">Svil</name>
    <name evidence="2" type="synonym">c62E-11</name>
    <name evidence="2" type="synonym">CG1141</name>
    <name evidence="2" type="synonym">CG12790</name>
    <name evidence="2" type="synonym">CG13797</name>
    <name evidence="2" type="synonym">CG13798</name>
    <name evidence="2" type="synonym">CG13799</name>
    <name evidence="2" type="synonym">CG13800</name>
    <name evidence="2" type="synonym">CG16763</name>
    <name evidence="2" type="synonym">CG16764</name>
    <name evidence="2" type="synonym">CG32306</name>
    <name evidence="2" type="synonym">CG33231</name>
    <name evidence="2" type="synonym">CG33232</name>
    <name evidence="2" type="synonym">CG42669</name>
    <name evidence="2" type="synonym">Dmel\CG45186</name>
    <name evidence="2 3" type="ORF">CG45186</name>
    <name evidence="2" type="ORF">Dmel_CG45186</name>
</gene>
<evidence type="ECO:0007829" key="5">
    <source>
        <dbReference type="PeptideAtlas" id="M9MRP8"/>
    </source>
</evidence>
<feature type="region of interest" description="Disordered" evidence="1">
    <location>
        <begin position="188"/>
        <end position="426"/>
    </location>
</feature>
<feature type="compositionally biased region" description="Low complexity" evidence="1">
    <location>
        <begin position="234"/>
        <end position="248"/>
    </location>
</feature>
<feature type="compositionally biased region" description="Polar residues" evidence="1">
    <location>
        <begin position="906"/>
        <end position="916"/>
    </location>
</feature>
<feature type="region of interest" description="Disordered" evidence="1">
    <location>
        <begin position="456"/>
        <end position="551"/>
    </location>
</feature>
<dbReference type="FlyBase" id="FBgn0266696">
    <property type="gene designation" value="Svil"/>
</dbReference>
<accession>M9MRP8</accession>
<feature type="compositionally biased region" description="Low complexity" evidence="1">
    <location>
        <begin position="274"/>
        <end position="294"/>
    </location>
</feature>
<reference evidence="2 4" key="4">
    <citation type="journal article" date="2002" name="Genome Biol.">
        <title>The transposable elements of the Drosophila melanogaster euchromatin: a genomics perspective.</title>
        <authorList>
            <person name="Kaminker J.S."/>
            <person name="Bergman C.M."/>
            <person name="Kronmiller B."/>
            <person name="Carlson J."/>
            <person name="Svirskas R."/>
            <person name="Patel S."/>
            <person name="Frise E."/>
            <person name="Wheeler D.A."/>
            <person name="Lewis S.E."/>
            <person name="Rubin G.M."/>
            <person name="Ashburner M."/>
            <person name="Celniker S.E."/>
        </authorList>
    </citation>
    <scope>NUCLEOTIDE SEQUENCE [LARGE SCALE GENOMIC DNA]</scope>
    <source>
        <strain evidence="4">Berkeley</strain>
    </source>
</reference>
<organism evidence="2 4">
    <name type="scientific">Drosophila melanogaster</name>
    <name type="common">Fruit fly</name>
    <dbReference type="NCBI Taxonomy" id="7227"/>
    <lineage>
        <taxon>Eukaryota</taxon>
        <taxon>Metazoa</taxon>
        <taxon>Ecdysozoa</taxon>
        <taxon>Arthropoda</taxon>
        <taxon>Hexapoda</taxon>
        <taxon>Insecta</taxon>
        <taxon>Pterygota</taxon>
        <taxon>Neoptera</taxon>
        <taxon>Endopterygota</taxon>
        <taxon>Diptera</taxon>
        <taxon>Brachycera</taxon>
        <taxon>Muscomorpha</taxon>
        <taxon>Ephydroidea</taxon>
        <taxon>Drosophilidae</taxon>
        <taxon>Drosophila</taxon>
        <taxon>Sophophora</taxon>
    </lineage>
</organism>
<feature type="compositionally biased region" description="Polar residues" evidence="1">
    <location>
        <begin position="396"/>
        <end position="406"/>
    </location>
</feature>
<proteinExistence type="evidence at protein level"/>
<feature type="compositionally biased region" description="Basic and acidic residues" evidence="1">
    <location>
        <begin position="516"/>
        <end position="525"/>
    </location>
</feature>
<feature type="region of interest" description="Disordered" evidence="1">
    <location>
        <begin position="1330"/>
        <end position="1349"/>
    </location>
</feature>
<reference evidence="2 4" key="7">
    <citation type="journal article" date="2007" name="Science">
        <title>The Release 5.1 annotation of Drosophila melanogaster heterochromatin.</title>
        <authorList>
            <person name="Smith C.D."/>
            <person name="Shu S."/>
            <person name="Mungall C.J."/>
            <person name="Karpen G.H."/>
        </authorList>
    </citation>
    <scope>NUCLEOTIDE SEQUENCE [LARGE SCALE GENOMIC DNA]</scope>
    <source>
        <strain evidence="4">Berkeley</strain>
    </source>
</reference>
<feature type="compositionally biased region" description="Basic and acidic residues" evidence="1">
    <location>
        <begin position="490"/>
        <end position="504"/>
    </location>
</feature>
<reference evidence="2 4" key="3">
    <citation type="journal article" date="2002" name="Genome Biol.">
        <title>Annotation of the Drosophila melanogaster euchromatic genome: a systematic review.</title>
        <authorList>
            <person name="Misra S."/>
            <person name="Crosby M.A."/>
            <person name="Mungall C.J."/>
            <person name="Matthews B.B."/>
            <person name="Campbell K.S."/>
            <person name="Hradecky P."/>
            <person name="Huang Y."/>
            <person name="Kaminker J.S."/>
            <person name="Millburn G.H."/>
            <person name="Prochnik S.E."/>
            <person name="Smith C.D."/>
            <person name="Tupy J.L."/>
            <person name="Whitfied E.J."/>
            <person name="Bayraktaroglu L."/>
            <person name="Berman B.P."/>
            <person name="Bettencourt B.R."/>
            <person name="Celniker S.E."/>
            <person name="de Grey A.D."/>
            <person name="Drysdale R.A."/>
            <person name="Harris N.L."/>
            <person name="Richter J."/>
            <person name="Russo S."/>
            <person name="Schroeder A.J."/>
            <person name="Shu S.Q."/>
            <person name="Stapleton M."/>
            <person name="Yamada C."/>
            <person name="Ashburner M."/>
            <person name="Gelbart W.M."/>
            <person name="Rubin G.M."/>
            <person name="Lewis S.E."/>
        </authorList>
    </citation>
    <scope>GENOME REANNOTATION</scope>
    <source>
        <strain evidence="4">Berkeley</strain>
    </source>
</reference>
<protein>
    <submittedName>
        <fullName evidence="2">Supervillin, isoform N</fullName>
    </submittedName>
</protein>
<keyword evidence="5" id="KW-1267">Proteomics identification</keyword>
<reference evidence="2 4" key="11">
    <citation type="journal article" date="2015" name="Genome Res.">
        <title>The Release 6 reference sequence of the Drosophila melanogaster genome.</title>
        <authorList>
            <person name="Hoskins R.A."/>
            <person name="Carlson J.W."/>
            <person name="Wan K.H."/>
            <person name="Park S."/>
            <person name="Mendez I."/>
            <person name="Galle S.E."/>
            <person name="Booth B.W."/>
            <person name="Pfeiffer B.D."/>
            <person name="George R.A."/>
            <person name="Svirskas R."/>
            <person name="Krzywinski M."/>
            <person name="Schein J."/>
            <person name="Accardo M.C."/>
            <person name="Damia E."/>
            <person name="Messina G."/>
            <person name="Mendez-Lago M."/>
            <person name="de Pablos B."/>
            <person name="Demakova O.V."/>
            <person name="Andreyeva E.N."/>
            <person name="Boldyreva L.V."/>
            <person name="Marra M."/>
            <person name="Carvalho A.B."/>
            <person name="Dimitri P."/>
            <person name="Villasante A."/>
            <person name="Zhimulev I.F."/>
            <person name="Rubin G.M."/>
            <person name="Karpen G.H."/>
            <person name="Celniker S.E."/>
        </authorList>
    </citation>
    <scope>NUCLEOTIDE SEQUENCE [LARGE SCALE GENOMIC DNA]</scope>
    <source>
        <strain evidence="4">Berkeley</strain>
    </source>
</reference>
<reference evidence="2 4" key="1">
    <citation type="journal article" date="2000" name="Science">
        <title>The genome sequence of Drosophila melanogaster.</title>
        <authorList>
            <person name="Adams M.D."/>
            <person name="Celniker S.E."/>
            <person name="Holt R.A."/>
            <person name="Evans C.A."/>
            <person name="Gocayne J.D."/>
            <person name="Amanatides P.G."/>
            <person name="Scherer S.E."/>
            <person name="Li P.W."/>
            <person name="Hoskins R.A."/>
            <person name="Galle R.F."/>
            <person name="George R.A."/>
            <person name="Lewis S.E."/>
            <person name="Richards S."/>
            <person name="Ashburner M."/>
            <person name="Henderson S.N."/>
            <person name="Sutton G.G."/>
            <person name="Wortman J.R."/>
            <person name="Yandell M.D."/>
            <person name="Zhang Q."/>
            <person name="Chen L.X."/>
            <person name="Brandon R.C."/>
            <person name="Rogers Y.H."/>
            <person name="Blazej R.G."/>
            <person name="Champe M."/>
            <person name="Pfeiffer B.D."/>
            <person name="Wan K.H."/>
            <person name="Doyle C."/>
            <person name="Baxter E.G."/>
            <person name="Helt G."/>
            <person name="Nelson C.R."/>
            <person name="Gabor G.L."/>
            <person name="Abril J.F."/>
            <person name="Agbayani A."/>
            <person name="An H.J."/>
            <person name="Andrews-Pfannkoch C."/>
            <person name="Baldwin D."/>
            <person name="Ballew R.M."/>
            <person name="Basu A."/>
            <person name="Baxendale J."/>
            <person name="Bayraktaroglu L."/>
            <person name="Beasley E.M."/>
            <person name="Beeson K.Y."/>
            <person name="Benos P.V."/>
            <person name="Berman B.P."/>
            <person name="Bhandari D."/>
            <person name="Bolshakov S."/>
            <person name="Borkova D."/>
            <person name="Botchan M.R."/>
            <person name="Bouck J."/>
            <person name="Brokstein P."/>
            <person name="Brottier P."/>
            <person name="Burtis K.C."/>
            <person name="Busam D.A."/>
            <person name="Butler H."/>
            <person name="Cadieu E."/>
            <person name="Center A."/>
            <person name="Chandra I."/>
            <person name="Cherry J.M."/>
            <person name="Cawley S."/>
            <person name="Dahlke C."/>
            <person name="Davenport L.B."/>
            <person name="Davies P."/>
            <person name="de Pablos B."/>
            <person name="Delcher A."/>
            <person name="Deng Z."/>
            <person name="Mays A.D."/>
            <person name="Dew I."/>
            <person name="Dietz S.M."/>
            <person name="Dodson K."/>
            <person name="Doup L.E."/>
            <person name="Downes M."/>
            <person name="Dugan-Rocha S."/>
            <person name="Dunkov B.C."/>
            <person name="Dunn P."/>
            <person name="Durbin K.J."/>
            <person name="Evangelista C.C."/>
            <person name="Ferraz C."/>
            <person name="Ferriera S."/>
            <person name="Fleischmann W."/>
            <person name="Fosler C."/>
            <person name="Gabrielian A.E."/>
            <person name="Garg N.S."/>
            <person name="Gelbart W.M."/>
            <person name="Glasser K."/>
            <person name="Glodek A."/>
            <person name="Gong F."/>
            <person name="Gorrell J.H."/>
            <person name="Gu Z."/>
            <person name="Guan P."/>
            <person name="Harris M."/>
            <person name="Harris N.L."/>
            <person name="Harvey D."/>
            <person name="Heiman T.J."/>
            <person name="Hernandez J.R."/>
            <person name="Houck J."/>
            <person name="Hostin D."/>
            <person name="Houston K.A."/>
            <person name="Howland T.J."/>
            <person name="Wei M.H."/>
            <person name="Ibegwam C."/>
            <person name="Jalali M."/>
            <person name="Kalush F."/>
            <person name="Karpen G.H."/>
            <person name="Ke Z."/>
            <person name="Kennison J.A."/>
            <person name="Ketchum K.A."/>
            <person name="Kimmel B.E."/>
            <person name="Kodira C.D."/>
            <person name="Kraft C."/>
            <person name="Kravitz S."/>
            <person name="Kulp D."/>
            <person name="Lai Z."/>
            <person name="Lasko P."/>
            <person name="Lei Y."/>
            <person name="Levitsky A.A."/>
            <person name="Li J."/>
            <person name="Li Z."/>
            <person name="Liang Y."/>
            <person name="Lin X."/>
            <person name="Liu X."/>
            <person name="Mattei B."/>
            <person name="McIntosh T.C."/>
            <person name="McLeod M.P."/>
            <person name="McPherson D."/>
            <person name="Merkulov G."/>
            <person name="Milshina N.V."/>
            <person name="Mobarry C."/>
            <person name="Morris J."/>
            <person name="Moshrefi A."/>
            <person name="Mount S.M."/>
            <person name="Moy M."/>
            <person name="Murphy B."/>
            <person name="Murphy L."/>
            <person name="Muzny D.M."/>
            <person name="Nelson D.L."/>
            <person name="Nelson D.R."/>
            <person name="Nelson K.A."/>
            <person name="Nixon K."/>
            <person name="Nusskern D.R."/>
            <person name="Pacleb J.M."/>
            <person name="Palazzolo M."/>
            <person name="Pittman G.S."/>
            <person name="Pan S."/>
            <person name="Pollard J."/>
            <person name="Puri V."/>
            <person name="Reese M.G."/>
            <person name="Reinert K."/>
            <person name="Remington K."/>
            <person name="Saunders R.D."/>
            <person name="Scheeler F."/>
            <person name="Shen H."/>
            <person name="Shue B.C."/>
            <person name="Siden-Kiamos I."/>
            <person name="Simpson M."/>
            <person name="Skupski M.P."/>
            <person name="Smith T."/>
            <person name="Spier E."/>
            <person name="Spradling A.C."/>
            <person name="Stapleton M."/>
            <person name="Strong R."/>
            <person name="Sun E."/>
            <person name="Svirskas R."/>
            <person name="Tector C."/>
            <person name="Turner R."/>
            <person name="Venter E."/>
            <person name="Wang A.H."/>
            <person name="Wang X."/>
            <person name="Wang Z.Y."/>
            <person name="Wassarman D.A."/>
            <person name="Weinstock G.M."/>
            <person name="Weissenbach J."/>
            <person name="Williams S.M."/>
            <person name="WoodageT"/>
            <person name="Worley K.C."/>
            <person name="Wu D."/>
            <person name="Yang S."/>
            <person name="Yao Q.A."/>
            <person name="Ye J."/>
            <person name="Yeh R.F."/>
            <person name="Zaveri J.S."/>
            <person name="Zhan M."/>
            <person name="Zhang G."/>
            <person name="Zhao Q."/>
            <person name="Zheng L."/>
            <person name="Zheng X.H."/>
            <person name="Zhong F.N."/>
            <person name="Zhong W."/>
            <person name="Zhou X."/>
            <person name="Zhu S."/>
            <person name="Zhu X."/>
            <person name="Smith H.O."/>
            <person name="Gibbs R.A."/>
            <person name="Myers E.W."/>
            <person name="Rubin G.M."/>
            <person name="Venter J.C."/>
        </authorList>
    </citation>
    <scope>NUCLEOTIDE SEQUENCE [LARGE SCALE GENOMIC DNA]</scope>
    <source>
        <strain evidence="4">Berkeley</strain>
    </source>
</reference>
<feature type="compositionally biased region" description="Gly residues" evidence="1">
    <location>
        <begin position="1"/>
        <end position="10"/>
    </location>
</feature>
<evidence type="ECO:0000313" key="3">
    <source>
        <dbReference type="FlyBase" id="FBgn0266696"/>
    </source>
</evidence>
<reference evidence="2 4" key="9">
    <citation type="journal article" date="2015" name="G3 (Bethesda)">
        <title>Gene Model Annotations for Drosophila melanogaster: Impact of High-Throughput Data.</title>
        <authorList>
            <consortium name="FlyBase Consortium"/>
            <person name="Matthews B.B."/>
            <person name="Dos Santos G."/>
            <person name="Crosby M.A."/>
            <person name="Emmert D.B."/>
            <person name="St Pierre S.E."/>
            <person name="Gramates L.S."/>
            <person name="Zhou P."/>
            <person name="Schroeder A.J."/>
            <person name="Falls K."/>
            <person name="Strelets V."/>
            <person name="Russo S.M."/>
            <person name="Gelbart W.M."/>
            <person name="null"/>
        </authorList>
    </citation>
    <scope>NUCLEOTIDE SEQUENCE [LARGE SCALE GENOMIC DNA]</scope>
    <source>
        <strain evidence="4">Berkeley</strain>
    </source>
</reference>
<feature type="region of interest" description="Disordered" evidence="1">
    <location>
        <begin position="1391"/>
        <end position="1446"/>
    </location>
</feature>
<feature type="compositionally biased region" description="Basic and acidic residues" evidence="1">
    <location>
        <begin position="872"/>
        <end position="883"/>
    </location>
</feature>
<feature type="compositionally biased region" description="Polar residues" evidence="1">
    <location>
        <begin position="1237"/>
        <end position="1253"/>
    </location>
</feature>
<dbReference type="AGR" id="FB:FBgn0266696"/>
<feature type="compositionally biased region" description="Low complexity" evidence="1">
    <location>
        <begin position="11"/>
        <end position="24"/>
    </location>
</feature>
<feature type="compositionally biased region" description="Polar residues" evidence="1">
    <location>
        <begin position="460"/>
        <end position="469"/>
    </location>
</feature>
<feature type="compositionally biased region" description="Polar residues" evidence="1">
    <location>
        <begin position="1002"/>
        <end position="1021"/>
    </location>
</feature>
<feature type="compositionally biased region" description="Basic and acidic residues" evidence="1">
    <location>
        <begin position="340"/>
        <end position="351"/>
    </location>
</feature>
<dbReference type="EMBL" id="AE014296">
    <property type="protein sequence ID" value="ADV37466.1"/>
    <property type="molecule type" value="Genomic_DNA"/>
</dbReference>
<sequence>MSSGNSGGSSGNPKQQQQQQQQQQLEQLGHQTHLVLGASKELPAVSSSSDEEGSLRTLHSSRKVTNLNAKSTSLPPEEGLSGDVSLESSSNRLNLRLARSLEPSVRNITASASKEVQSYDAGEPVNTNRLFVEPPKIPLSAIRNSLDDHDLDIEECDSTTQFDQGDIYDTLERWSHGVSLGAHLLNCANGHDQSDPEDDHQTDHHQHAHQSLPVEPKSHHHQHHQATNARRFITRTTRSASRQSSAGHSPPPPLHRSDDSSSSSPSPTRRRNKPGGAPAATDPPSSSANGNSSAYETAATTVMTHDQQRDPPVEVPKALNVEPPQPEDIVLGSCPTASAHSDKKKEEEQRNRYSSPVSPKASSNGGVQAQRRLSNSELSPKSPGASGFTSEPVASATANRVPTRSASHPVDTPPTQRRQPLVAVSSGISMKQSLSELHFTGGAVSPPKATAECTLRMRPRSSTMSTENTENGRRDHLANLQLSPVQKQKRTPEVSPRRFGDRDKSAKRKSNLNRSLTEEATKDGDEVASSTRRRRRRELGMARPLVPGDDDALRDLLTPQKSSCSESTNSISEPHLQFIPAVRHPVVPVRTMTAVLPAPRPLHTPAARNVSQKFNERTKTDLAEIKKIAEQSEAQVQQPSVDDNQKMSAIMRRKSTDEGGSALGATNQNSPPAPNQIVSILKKKEHGLGECNSSASSNPSPVTFSSSVVDHPLAGAGRCKRQGILKKRSSLDESRYYSRSHSPDERSILIKSARRNSLEEAGTGLSPAQAHGILKQSSYDSSKSDGCPSATESQPHSILKKKDSLSTPSDGGCHKHVSISQAVTLAAAELAAHDGITFDDGEEHEIRPILKQESTSSEEAVRPPKPILKKKSFGEADEHEIRPILKSSRKSSREEFDLSGLENEVNDSLSSILKTDSPSKRRSLGSALHDLEESTTSPSMLKRRTRSLERQDVQPGMDLAAALDAIATSQATPSTPVDFVTTPTSISVAERIKRMEMLSTPTSRAAGGANSSWESPLQASSAEHGAPTTPRVLKPSVLRRDLQRERYKTQPVTNEEMSFFKANSAPFDISATSAFKPTKPLDIRLTHAPHAPLISPITGQPLSHVPAPLLLSSSTNSGAGSSFRLARSSTQPLQSPRVVHLAGQATGGSALARQNSVNDSINLSEQLTLSIGTDSEHIFEMSALEEDSAIQSLSDETAASASANSTSTTTATTMTPPSGLTRSNSVRARANMFQQLQEQSRNQRATGTTNSRQSPPASSAEVSSSAADNSMHSDERSTPNATIDAEFGKPSTEPLKSILKTGMPVMGMGRGLMPVDLNAELKNRLKRSTHATVSNLRKSATSADATRAASDEVDNPQRNLAQILRNVSKENSTPKHDDAVSLVRNLSTLGQPRSLARDDAAGNCASASEGESSGGREIEAIIKNSAVARRRRQQQQQSQQQNQPDG</sequence>
<feature type="region of interest" description="Disordered" evidence="1">
    <location>
        <begin position="1189"/>
        <end position="1223"/>
    </location>
</feature>
<feature type="compositionally biased region" description="Low complexity" evidence="1">
    <location>
        <begin position="1401"/>
        <end position="1411"/>
    </location>
</feature>
<reference evidence="2 4" key="10">
    <citation type="journal article" date="2015" name="G3 (Bethesda)">
        <title>Gene Model Annotations for Drosophila melanogaster: The Rule-Benders.</title>
        <authorList>
            <consortium name="FlyBase Consortium"/>
            <person name="Crosby M.A."/>
            <person name="Gramates L.S."/>
            <person name="Dos Santos G."/>
            <person name="Matthews B.B."/>
            <person name="St Pierre S.E."/>
            <person name="Zhou P."/>
            <person name="Schroeder A.J."/>
            <person name="Falls K."/>
            <person name="Emmert D.B."/>
            <person name="Russo S.M."/>
            <person name="Gelbart W.M."/>
            <person name="null"/>
        </authorList>
    </citation>
    <scope>NUCLEOTIDE SEQUENCE [LARGE SCALE GENOMIC DNA]</scope>
    <source>
        <strain evidence="4">Berkeley</strain>
    </source>
</reference>
<feature type="compositionally biased region" description="Low complexity" evidence="1">
    <location>
        <begin position="1339"/>
        <end position="1348"/>
    </location>
</feature>
<feature type="region of interest" description="Disordered" evidence="1">
    <location>
        <begin position="760"/>
        <end position="813"/>
    </location>
</feature>
<reference evidence="2 4" key="2">
    <citation type="journal article" date="2002" name="Genome Biol.">
        <title>Finishing a whole-genome shotgun: release 3 of the Drosophila melanogaster euchromatic genome sequence.</title>
        <authorList>
            <person name="Celniker S.E."/>
            <person name="Wheeler D.A."/>
            <person name="Kronmiller B."/>
            <person name="Carlson J.W."/>
            <person name="Halpern A."/>
            <person name="Patel S."/>
            <person name="Adams M."/>
            <person name="Champe M."/>
            <person name="Dugan S.P."/>
            <person name="Frise E."/>
            <person name="Hodgson A."/>
            <person name="George R.A."/>
            <person name="Hoskins R.A."/>
            <person name="Laverty T."/>
            <person name="Muzny D.M."/>
            <person name="Nelson C.R."/>
            <person name="Pacleb J.M."/>
            <person name="Park S."/>
            <person name="Pfeiffer B.D."/>
            <person name="Richards S."/>
            <person name="Sodergren E.J."/>
            <person name="Svirskas R."/>
            <person name="Tabor P.E."/>
            <person name="Wan K."/>
            <person name="Stapleton M."/>
            <person name="Sutton G.G."/>
            <person name="Venter C."/>
            <person name="Weinstock G."/>
            <person name="Scherer S.E."/>
            <person name="Myers E.W."/>
            <person name="Gibbs R.A."/>
            <person name="Rubin G.M."/>
        </authorList>
    </citation>
    <scope>NUCLEOTIDE SEQUENCE [LARGE SCALE GENOMIC DNA]</scope>
    <source>
        <strain evidence="4">Berkeley</strain>
    </source>
</reference>
<feature type="compositionally biased region" description="Low complexity" evidence="1">
    <location>
        <begin position="1254"/>
        <end position="1267"/>
    </location>
</feature>
<reference evidence="2 4" key="8">
    <citation type="journal article" date="2007" name="Science">
        <title>Sequence finishing and mapping of Drosophila melanogaster heterochromatin.</title>
        <authorList>
            <person name="Hoskins R.A."/>
            <person name="Carlson J.W."/>
            <person name="Kennedy C."/>
            <person name="Acevedo D."/>
            <person name="Evans-Holm M."/>
            <person name="Frise E."/>
            <person name="Wan K.H."/>
            <person name="Park S."/>
            <person name="Mendez-Lago M."/>
            <person name="Rossi F."/>
            <person name="Villasante A."/>
            <person name="Dimitri P."/>
            <person name="Karpen G.H."/>
            <person name="Celniker S.E."/>
        </authorList>
    </citation>
    <scope>NUCLEOTIDE SEQUENCE [LARGE SCALE GENOMIC DNA]</scope>
    <source>
        <strain evidence="4">Berkeley</strain>
    </source>
</reference>
<feature type="region of interest" description="Disordered" evidence="1">
    <location>
        <begin position="654"/>
        <end position="675"/>
    </location>
</feature>
<evidence type="ECO:0000313" key="2">
    <source>
        <dbReference type="EMBL" id="ADV37466.1"/>
    </source>
</evidence>
<dbReference type="DNASU" id="38306"/>
<dbReference type="HOGENOM" id="CLU_225979_0_0_1"/>
<dbReference type="CTD" id="6840"/>
<feature type="region of interest" description="Disordered" evidence="1">
    <location>
        <begin position="1"/>
        <end position="88"/>
    </location>
</feature>
<feature type="region of interest" description="Disordered" evidence="1">
    <location>
        <begin position="1237"/>
        <end position="1296"/>
    </location>
</feature>
<dbReference type="VEuPathDB" id="VectorBase:FBgn0266696"/>
<dbReference type="Bgee" id="FBgn0266696">
    <property type="expression patterns" value="Expressed in visceral muscle cell in digestive tract and 273 other cell types or tissues"/>
</dbReference>
<dbReference type="Proteomes" id="UP000000803">
    <property type="component" value="Chromosome 3L"/>
</dbReference>
<evidence type="ECO:0000256" key="1">
    <source>
        <dbReference type="SAM" id="MobiDB-lite"/>
    </source>
</evidence>
<keyword evidence="4" id="KW-1185">Reference proteome</keyword>
<feature type="compositionally biased region" description="Low complexity" evidence="1">
    <location>
        <begin position="1197"/>
        <end position="1218"/>
    </location>
</feature>
<dbReference type="ExpressionAtlas" id="M9MRP8">
    <property type="expression patterns" value="baseline and differential"/>
</dbReference>
<dbReference type="GeneID" id="38306"/>
<feature type="compositionally biased region" description="Polar residues" evidence="1">
    <location>
        <begin position="63"/>
        <end position="74"/>
    </location>
</feature>
<feature type="compositionally biased region" description="Polar residues" evidence="1">
    <location>
        <begin position="352"/>
        <end position="379"/>
    </location>
</feature>